<dbReference type="Pfam" id="PF12833">
    <property type="entry name" value="HTH_18"/>
    <property type="match status" value="1"/>
</dbReference>
<feature type="transmembrane region" description="Helical" evidence="9">
    <location>
        <begin position="375"/>
        <end position="396"/>
    </location>
</feature>
<dbReference type="Pfam" id="PF02518">
    <property type="entry name" value="HATPase_c"/>
    <property type="match status" value="1"/>
</dbReference>
<feature type="modified residue" description="4-aspartylphosphate" evidence="8">
    <location>
        <position position="746"/>
    </location>
</feature>
<dbReference type="Proteomes" id="UP000283523">
    <property type="component" value="Unassembled WGS sequence"/>
</dbReference>
<dbReference type="Gene3D" id="3.30.565.10">
    <property type="entry name" value="Histidine kinase-like ATPase, C-terminal domain"/>
    <property type="match status" value="1"/>
</dbReference>
<reference evidence="13 14" key="1">
    <citation type="submission" date="2018-08" db="EMBL/GenBank/DDBJ databases">
        <title>Fibrisoma montanum sp. nov., isolated from Danxia mountain soil.</title>
        <authorList>
            <person name="Huang Y."/>
        </authorList>
    </citation>
    <scope>NUCLEOTIDE SEQUENCE [LARGE SCALE GENOMIC DNA]</scope>
    <source>
        <strain evidence="13 14">HYT19</strain>
    </source>
</reference>
<keyword evidence="5" id="KW-0418">Kinase</keyword>
<gene>
    <name evidence="13" type="ORF">DYU11_07875</name>
</gene>
<dbReference type="SMART" id="SM00342">
    <property type="entry name" value="HTH_ARAC"/>
    <property type="match status" value="1"/>
</dbReference>
<dbReference type="SUPFAM" id="SSF55874">
    <property type="entry name" value="ATPase domain of HSP90 chaperone/DNA topoisomerase II/histidine kinase"/>
    <property type="match status" value="1"/>
</dbReference>
<evidence type="ECO:0000313" key="14">
    <source>
        <dbReference type="Proteomes" id="UP000283523"/>
    </source>
</evidence>
<dbReference type="SUPFAM" id="SSF48452">
    <property type="entry name" value="TPR-like"/>
    <property type="match status" value="2"/>
</dbReference>
<dbReference type="InterPro" id="IPR036097">
    <property type="entry name" value="HisK_dim/P_sf"/>
</dbReference>
<keyword evidence="3 8" id="KW-0597">Phosphoprotein</keyword>
<dbReference type="PROSITE" id="PS50109">
    <property type="entry name" value="HIS_KIN"/>
    <property type="match status" value="1"/>
</dbReference>
<feature type="domain" description="Histidine kinase" evidence="11">
    <location>
        <begin position="433"/>
        <end position="651"/>
    </location>
</feature>
<evidence type="ECO:0000256" key="1">
    <source>
        <dbReference type="ARBA" id="ARBA00000085"/>
    </source>
</evidence>
<dbReference type="InterPro" id="IPR003594">
    <property type="entry name" value="HATPase_dom"/>
</dbReference>
<sequence>MSAKPNHSGIFAEVIRKTALLVLANQYLVVSFVFCAVWGASITHLPAQPGSLSDVVATRQLARAEAHLRAFRNDSAIVVSGSLLKALKAAGRLHSPLGIQVRLVEASALERDEQNDQALQKLLRVEQESRPNGLAETHARACLAIALLYEKIGRQENSRHHLERAKADIDRYGLATVYPYYAVRRSSWERLFGTEEAALHYAYDALNTAQRHRLLLEEAISRMLLNMLLPKSAVDERMHHSRLAARLYQQLGDHTGRSYMLSAVASLYFQQNDFRWAMVYNDSTIAAASRAIAEGHEQHAAIAGYYRFRGRIYKQLGQLDSALANIERGYRMELALREKDANEKVIEIDARYQSKYRQTQLEEQQLALRLKNNQLVFSAIILFLVLLLACGLYIGYHKQRRAKQLLIKQNTTIQHQAHRLESLDAAKTRFFANISHELRTPLSLIVGPVNSLLKENQLSDKQTLLLKSVSHSARQLELMVKDILDLRKLEVGKMPLNEEPTALKSFFELHLSQFESLAHWKKIQYGYTIQIDPERVADLDREKCRQVLYNLLSNAFKFTPVAGSVDVAVAIQHGQLSLRVADTGPGIHPDDLPQVFDRFFQTSQKKRSLAGGTGIGLSICHEYTKLLNGDVRAESTLGEGSVFSASWPIRVLDTENPTVSPLPAPERADLDRVSIPVAQLPFENGGSKSSATTRPTILVVEDNAGLGSYIQLLLADSYRVITAENGKEALQQIASAKPSIDLVLSDLMMPVMDGYTLLENLKSGDATRHIPVVMLTARAEPGDRLQALRIGVDDYLTKPFDEEELLGRIANLLRNQTVRRQEALIESLETTTRQTLSATDQKWLETFEAYIQANLASDILTIPALSETFAMSESTLLRQLKRLTGLTPVQYLQEVRLNRARLLLETDPRLPISIVASQVGYQDARSFARSFKNRFGRVPSAMLEA</sequence>
<keyword evidence="7" id="KW-0804">Transcription</keyword>
<dbReference type="InterPro" id="IPR011006">
    <property type="entry name" value="CheY-like_superfamily"/>
</dbReference>
<dbReference type="PROSITE" id="PS50110">
    <property type="entry name" value="RESPONSE_REGULATORY"/>
    <property type="match status" value="1"/>
</dbReference>
<dbReference type="FunFam" id="3.30.565.10:FF:000006">
    <property type="entry name" value="Sensor histidine kinase WalK"/>
    <property type="match status" value="1"/>
</dbReference>
<dbReference type="PROSITE" id="PS01124">
    <property type="entry name" value="HTH_ARAC_FAMILY_2"/>
    <property type="match status" value="1"/>
</dbReference>
<dbReference type="RefSeq" id="WP_119667104.1">
    <property type="nucleotide sequence ID" value="NZ_QXED01000002.1"/>
</dbReference>
<dbReference type="SUPFAM" id="SSF47384">
    <property type="entry name" value="Homodimeric domain of signal transducing histidine kinase"/>
    <property type="match status" value="1"/>
</dbReference>
<dbReference type="PANTHER" id="PTHR43547">
    <property type="entry name" value="TWO-COMPONENT HISTIDINE KINASE"/>
    <property type="match status" value="1"/>
</dbReference>
<comment type="caution">
    <text evidence="13">The sequence shown here is derived from an EMBL/GenBank/DDBJ whole genome shotgun (WGS) entry which is preliminary data.</text>
</comment>
<dbReference type="PRINTS" id="PR00344">
    <property type="entry name" value="BCTRLSENSOR"/>
</dbReference>
<dbReference type="Gene3D" id="3.40.50.2300">
    <property type="match status" value="1"/>
</dbReference>
<evidence type="ECO:0000256" key="8">
    <source>
        <dbReference type="PROSITE-ProRule" id="PRU00169"/>
    </source>
</evidence>
<evidence type="ECO:0000256" key="3">
    <source>
        <dbReference type="ARBA" id="ARBA00022553"/>
    </source>
</evidence>
<dbReference type="InterPro" id="IPR003661">
    <property type="entry name" value="HisK_dim/P_dom"/>
</dbReference>
<dbReference type="Pfam" id="PF00072">
    <property type="entry name" value="Response_reg"/>
    <property type="match status" value="1"/>
</dbReference>
<dbReference type="Gene3D" id="1.10.287.130">
    <property type="match status" value="1"/>
</dbReference>
<dbReference type="SUPFAM" id="SSF46689">
    <property type="entry name" value="Homeodomain-like"/>
    <property type="match status" value="1"/>
</dbReference>
<keyword evidence="4" id="KW-0808">Transferase</keyword>
<protein>
    <recommendedName>
        <fullName evidence="2">histidine kinase</fullName>
        <ecNumber evidence="2">2.7.13.3</ecNumber>
    </recommendedName>
</protein>
<dbReference type="GO" id="GO:0043565">
    <property type="term" value="F:sequence-specific DNA binding"/>
    <property type="evidence" value="ECO:0007669"/>
    <property type="project" value="InterPro"/>
</dbReference>
<dbReference type="EMBL" id="QXED01000002">
    <property type="protein sequence ID" value="RIV25218.1"/>
    <property type="molecule type" value="Genomic_DNA"/>
</dbReference>
<dbReference type="SUPFAM" id="SSF52172">
    <property type="entry name" value="CheY-like"/>
    <property type="match status" value="1"/>
</dbReference>
<keyword evidence="6" id="KW-0805">Transcription regulation</keyword>
<evidence type="ECO:0000256" key="2">
    <source>
        <dbReference type="ARBA" id="ARBA00012438"/>
    </source>
</evidence>
<dbReference type="Gene3D" id="1.10.10.60">
    <property type="entry name" value="Homeodomain-like"/>
    <property type="match status" value="1"/>
</dbReference>
<dbReference type="AlphaFoldDB" id="A0A418MEJ4"/>
<evidence type="ECO:0000256" key="5">
    <source>
        <dbReference type="ARBA" id="ARBA00022777"/>
    </source>
</evidence>
<evidence type="ECO:0000259" key="11">
    <source>
        <dbReference type="PROSITE" id="PS50109"/>
    </source>
</evidence>
<evidence type="ECO:0000256" key="4">
    <source>
        <dbReference type="ARBA" id="ARBA00022679"/>
    </source>
</evidence>
<dbReference type="InterPro" id="IPR004358">
    <property type="entry name" value="Sig_transdc_His_kin-like_C"/>
</dbReference>
<accession>A0A418MEJ4</accession>
<dbReference type="CDD" id="cd00082">
    <property type="entry name" value="HisKA"/>
    <property type="match status" value="1"/>
</dbReference>
<dbReference type="InterPro" id="IPR009057">
    <property type="entry name" value="Homeodomain-like_sf"/>
</dbReference>
<evidence type="ECO:0000256" key="7">
    <source>
        <dbReference type="ARBA" id="ARBA00023163"/>
    </source>
</evidence>
<dbReference type="InterPro" id="IPR011990">
    <property type="entry name" value="TPR-like_helical_dom_sf"/>
</dbReference>
<dbReference type="Gene3D" id="1.25.40.10">
    <property type="entry name" value="Tetratricopeptide repeat domain"/>
    <property type="match status" value="1"/>
</dbReference>
<dbReference type="InterPro" id="IPR018060">
    <property type="entry name" value="HTH_AraC"/>
</dbReference>
<dbReference type="InterPro" id="IPR036890">
    <property type="entry name" value="HATPase_C_sf"/>
</dbReference>
<dbReference type="OrthoDB" id="9797097at2"/>
<keyword evidence="9" id="KW-1133">Transmembrane helix</keyword>
<feature type="domain" description="Response regulatory" evidence="12">
    <location>
        <begin position="696"/>
        <end position="813"/>
    </location>
</feature>
<keyword evidence="9" id="KW-0812">Transmembrane</keyword>
<dbReference type="EC" id="2.7.13.3" evidence="2"/>
<evidence type="ECO:0000259" key="12">
    <source>
        <dbReference type="PROSITE" id="PS50110"/>
    </source>
</evidence>
<dbReference type="Pfam" id="PF00512">
    <property type="entry name" value="HisKA"/>
    <property type="match status" value="1"/>
</dbReference>
<dbReference type="SMART" id="SM00388">
    <property type="entry name" value="HisKA"/>
    <property type="match status" value="1"/>
</dbReference>
<proteinExistence type="predicted"/>
<dbReference type="GO" id="GO:0003700">
    <property type="term" value="F:DNA-binding transcription factor activity"/>
    <property type="evidence" value="ECO:0007669"/>
    <property type="project" value="InterPro"/>
</dbReference>
<dbReference type="InterPro" id="IPR001789">
    <property type="entry name" value="Sig_transdc_resp-reg_receiver"/>
</dbReference>
<organism evidence="13 14">
    <name type="scientific">Fibrisoma montanum</name>
    <dbReference type="NCBI Taxonomy" id="2305895"/>
    <lineage>
        <taxon>Bacteria</taxon>
        <taxon>Pseudomonadati</taxon>
        <taxon>Bacteroidota</taxon>
        <taxon>Cytophagia</taxon>
        <taxon>Cytophagales</taxon>
        <taxon>Spirosomataceae</taxon>
        <taxon>Fibrisoma</taxon>
    </lineage>
</organism>
<evidence type="ECO:0000256" key="6">
    <source>
        <dbReference type="ARBA" id="ARBA00023015"/>
    </source>
</evidence>
<feature type="domain" description="HTH araC/xylS-type" evidence="10">
    <location>
        <begin position="845"/>
        <end position="945"/>
    </location>
</feature>
<comment type="catalytic activity">
    <reaction evidence="1">
        <text>ATP + protein L-histidine = ADP + protein N-phospho-L-histidine.</text>
        <dbReference type="EC" id="2.7.13.3"/>
    </reaction>
</comment>
<feature type="transmembrane region" description="Helical" evidence="9">
    <location>
        <begin position="20"/>
        <end position="40"/>
    </location>
</feature>
<dbReference type="SMART" id="SM00387">
    <property type="entry name" value="HATPase_c"/>
    <property type="match status" value="1"/>
</dbReference>
<keyword evidence="9" id="KW-0472">Membrane</keyword>
<name>A0A418MEJ4_9BACT</name>
<dbReference type="InterPro" id="IPR005467">
    <property type="entry name" value="His_kinase_dom"/>
</dbReference>
<evidence type="ECO:0000259" key="10">
    <source>
        <dbReference type="PROSITE" id="PS01124"/>
    </source>
</evidence>
<dbReference type="SMART" id="SM00448">
    <property type="entry name" value="REC"/>
    <property type="match status" value="1"/>
</dbReference>
<dbReference type="PANTHER" id="PTHR43547:SF2">
    <property type="entry name" value="HYBRID SIGNAL TRANSDUCTION HISTIDINE KINASE C"/>
    <property type="match status" value="1"/>
</dbReference>
<dbReference type="GO" id="GO:0000155">
    <property type="term" value="F:phosphorelay sensor kinase activity"/>
    <property type="evidence" value="ECO:0007669"/>
    <property type="project" value="InterPro"/>
</dbReference>
<evidence type="ECO:0000256" key="9">
    <source>
        <dbReference type="SAM" id="Phobius"/>
    </source>
</evidence>
<evidence type="ECO:0000313" key="13">
    <source>
        <dbReference type="EMBL" id="RIV25218.1"/>
    </source>
</evidence>
<keyword evidence="14" id="KW-1185">Reference proteome</keyword>